<dbReference type="Proteomes" id="UP000887574">
    <property type="component" value="Unplaced"/>
</dbReference>
<proteinExistence type="predicted"/>
<name>A0A915EVG5_9BILA</name>
<sequence>MAFACLLKKTEMVVFTYTKIAGGVLNTILGVVFSVTIATYTGPYNVIFAAIDVLVSTIVYSQTIEKCLPRFA</sequence>
<feature type="transmembrane region" description="Helical" evidence="1">
    <location>
        <begin position="20"/>
        <end position="40"/>
    </location>
</feature>
<keyword evidence="1" id="KW-0812">Transmembrane</keyword>
<evidence type="ECO:0000256" key="1">
    <source>
        <dbReference type="SAM" id="Phobius"/>
    </source>
</evidence>
<dbReference type="WBParaSite" id="jg9953">
    <property type="protein sequence ID" value="jg9953"/>
    <property type="gene ID" value="jg9953"/>
</dbReference>
<evidence type="ECO:0000313" key="3">
    <source>
        <dbReference type="WBParaSite" id="jg9953"/>
    </source>
</evidence>
<dbReference type="AlphaFoldDB" id="A0A915EVG5"/>
<reference evidence="3" key="1">
    <citation type="submission" date="2022-11" db="UniProtKB">
        <authorList>
            <consortium name="WormBaseParasite"/>
        </authorList>
    </citation>
    <scope>IDENTIFICATION</scope>
</reference>
<keyword evidence="2" id="KW-1185">Reference proteome</keyword>
<protein>
    <submittedName>
        <fullName evidence="3">Uncharacterized protein</fullName>
    </submittedName>
</protein>
<keyword evidence="1" id="KW-1133">Transmembrane helix</keyword>
<evidence type="ECO:0000313" key="2">
    <source>
        <dbReference type="Proteomes" id="UP000887574"/>
    </source>
</evidence>
<feature type="transmembrane region" description="Helical" evidence="1">
    <location>
        <begin position="46"/>
        <end position="64"/>
    </location>
</feature>
<organism evidence="2 3">
    <name type="scientific">Ditylenchus dipsaci</name>
    <dbReference type="NCBI Taxonomy" id="166011"/>
    <lineage>
        <taxon>Eukaryota</taxon>
        <taxon>Metazoa</taxon>
        <taxon>Ecdysozoa</taxon>
        <taxon>Nematoda</taxon>
        <taxon>Chromadorea</taxon>
        <taxon>Rhabditida</taxon>
        <taxon>Tylenchina</taxon>
        <taxon>Tylenchomorpha</taxon>
        <taxon>Sphaerularioidea</taxon>
        <taxon>Anguinidae</taxon>
        <taxon>Anguininae</taxon>
        <taxon>Ditylenchus</taxon>
    </lineage>
</organism>
<keyword evidence="1" id="KW-0472">Membrane</keyword>
<accession>A0A915EVG5</accession>